<keyword evidence="6" id="KW-0378">Hydrolase</keyword>
<protein>
    <recommendedName>
        <fullName evidence="8">DDE Tnp4 domain-containing protein</fullName>
    </recommendedName>
</protein>
<dbReference type="InterPro" id="IPR027806">
    <property type="entry name" value="HARBI1_dom"/>
</dbReference>
<evidence type="ECO:0000256" key="7">
    <source>
        <dbReference type="ARBA" id="ARBA00023242"/>
    </source>
</evidence>
<proteinExistence type="inferred from homology"/>
<evidence type="ECO:0000256" key="6">
    <source>
        <dbReference type="ARBA" id="ARBA00022801"/>
    </source>
</evidence>
<dbReference type="Proteomes" id="UP000734854">
    <property type="component" value="Unassembled WGS sequence"/>
</dbReference>
<gene>
    <name evidence="9" type="ORF">ZIOFF_071697</name>
</gene>
<dbReference type="InterPro" id="IPR045249">
    <property type="entry name" value="HARBI1-like"/>
</dbReference>
<keyword evidence="7" id="KW-0539">Nucleus</keyword>
<evidence type="ECO:0000256" key="5">
    <source>
        <dbReference type="ARBA" id="ARBA00022723"/>
    </source>
</evidence>
<evidence type="ECO:0000256" key="2">
    <source>
        <dbReference type="ARBA" id="ARBA00004123"/>
    </source>
</evidence>
<evidence type="ECO:0000259" key="8">
    <source>
        <dbReference type="Pfam" id="PF13359"/>
    </source>
</evidence>
<organism evidence="9 10">
    <name type="scientific">Zingiber officinale</name>
    <name type="common">Ginger</name>
    <name type="synonym">Amomum zingiber</name>
    <dbReference type="NCBI Taxonomy" id="94328"/>
    <lineage>
        <taxon>Eukaryota</taxon>
        <taxon>Viridiplantae</taxon>
        <taxon>Streptophyta</taxon>
        <taxon>Embryophyta</taxon>
        <taxon>Tracheophyta</taxon>
        <taxon>Spermatophyta</taxon>
        <taxon>Magnoliopsida</taxon>
        <taxon>Liliopsida</taxon>
        <taxon>Zingiberales</taxon>
        <taxon>Zingiberaceae</taxon>
        <taxon>Zingiber</taxon>
    </lineage>
</organism>
<evidence type="ECO:0000313" key="9">
    <source>
        <dbReference type="EMBL" id="KAG6470620.1"/>
    </source>
</evidence>
<keyword evidence="5" id="KW-0479">Metal-binding</keyword>
<dbReference type="GO" id="GO:0005634">
    <property type="term" value="C:nucleus"/>
    <property type="evidence" value="ECO:0007669"/>
    <property type="project" value="UniProtKB-SubCell"/>
</dbReference>
<dbReference type="GO" id="GO:0016787">
    <property type="term" value="F:hydrolase activity"/>
    <property type="evidence" value="ECO:0007669"/>
    <property type="project" value="UniProtKB-KW"/>
</dbReference>
<comment type="caution">
    <text evidence="9">The sequence shown here is derived from an EMBL/GenBank/DDBJ whole genome shotgun (WGS) entry which is preliminary data.</text>
</comment>
<dbReference type="PANTHER" id="PTHR22930">
    <property type="match status" value="1"/>
</dbReference>
<evidence type="ECO:0000256" key="4">
    <source>
        <dbReference type="ARBA" id="ARBA00022722"/>
    </source>
</evidence>
<dbReference type="PANTHER" id="PTHR22930:SF293">
    <property type="entry name" value="PROTEIN ALP1-LIKE"/>
    <property type="match status" value="1"/>
</dbReference>
<evidence type="ECO:0000256" key="3">
    <source>
        <dbReference type="ARBA" id="ARBA00006958"/>
    </source>
</evidence>
<dbReference type="GO" id="GO:0004518">
    <property type="term" value="F:nuclease activity"/>
    <property type="evidence" value="ECO:0007669"/>
    <property type="project" value="UniProtKB-KW"/>
</dbReference>
<reference evidence="9 10" key="1">
    <citation type="submission" date="2020-08" db="EMBL/GenBank/DDBJ databases">
        <title>Plant Genome Project.</title>
        <authorList>
            <person name="Zhang R.-G."/>
        </authorList>
    </citation>
    <scope>NUCLEOTIDE SEQUENCE [LARGE SCALE GENOMIC DNA]</scope>
    <source>
        <tissue evidence="9">Rhizome</tissue>
    </source>
</reference>
<dbReference type="AlphaFoldDB" id="A0A8J5C1L5"/>
<accession>A0A8J5C1L5</accession>
<evidence type="ECO:0000256" key="1">
    <source>
        <dbReference type="ARBA" id="ARBA00001968"/>
    </source>
</evidence>
<name>A0A8J5C1L5_ZINOF</name>
<feature type="domain" description="DDE Tnp4" evidence="8">
    <location>
        <begin position="2"/>
        <end position="124"/>
    </location>
</feature>
<dbReference type="EMBL" id="JACMSC010000021">
    <property type="protein sequence ID" value="KAG6470620.1"/>
    <property type="molecule type" value="Genomic_DNA"/>
</dbReference>
<dbReference type="Pfam" id="PF13359">
    <property type="entry name" value="DDE_Tnp_4"/>
    <property type="match status" value="1"/>
</dbReference>
<dbReference type="GO" id="GO:0046872">
    <property type="term" value="F:metal ion binding"/>
    <property type="evidence" value="ECO:0007669"/>
    <property type="project" value="UniProtKB-KW"/>
</dbReference>
<evidence type="ECO:0000313" key="10">
    <source>
        <dbReference type="Proteomes" id="UP000734854"/>
    </source>
</evidence>
<comment type="similarity">
    <text evidence="3">Belongs to the HARBI1 family.</text>
</comment>
<comment type="subcellular location">
    <subcellularLocation>
        <location evidence="2">Nucleus</location>
    </subcellularLocation>
</comment>
<keyword evidence="4" id="KW-0540">Nuclease</keyword>
<sequence length="155" mass="18143">MQFIYVLPGWEGSVHDGRVLRDAIIRPDGLKVPQGCYYLVDSGYYNVDRFLAPFRGQRCHLNKFHDHRPHTAEEYFNIKHSKAINMIERCFGLLKGQWKTLASQSFLPIETQVCIILACCLLHNLIQKYIIFDPQELEPLEEDNDMEGEHFEDDE</sequence>
<comment type="cofactor">
    <cofactor evidence="1">
        <name>a divalent metal cation</name>
        <dbReference type="ChEBI" id="CHEBI:60240"/>
    </cofactor>
</comment>
<keyword evidence="10" id="KW-1185">Reference proteome</keyword>